<dbReference type="InterPro" id="IPR036097">
    <property type="entry name" value="HisK_dim/P_sf"/>
</dbReference>
<evidence type="ECO:0000259" key="8">
    <source>
        <dbReference type="PROSITE" id="PS50112"/>
    </source>
</evidence>
<evidence type="ECO:0000256" key="3">
    <source>
        <dbReference type="ARBA" id="ARBA00022553"/>
    </source>
</evidence>
<dbReference type="InterPro" id="IPR005467">
    <property type="entry name" value="His_kinase_dom"/>
</dbReference>
<sequence length="731" mass="84715">MYSINREGYIVWTNDKQREMLGYQKEDCIGQHVSELYVDLASNRKVIEHLDKQENLRNYDAQMKCKDNSNKDVLISSSTCSQSSEFAQNRYFTYDITARKCMERALRKSENIFRLLTENLREVFWMTSINLTDPSQQQILYISPAYEDIWERDRQSLYHDPMRWIEAIHPEDRERVTEHFMDQVIQGGFDHQYRIIRPDGSIRWIRDRGFPLSDYSGETITITGFAEDITQRKATEDRLRLLESVVVNANDAVIVTEAEPFGEPGPRIVYVNEAFTQLTGYQSEEVIGQTPRILQGPKTDRKILDKIRAALETWQPIRVELVNYCKDGSEFWVELMITPITNESGWFTHWISVQRDITERKQTEMILQQNEQRFRALIEHASDIIILLDTDGMISYISPSIESTLGYFSQDFIGKPMVTWLHPNDQNKITKALSKSSQRQKAENIPEIRWRSIKEEWRFFEVIIKKLSEGTAFSGFVVTAHDMTERKKIVKMQQDLEREKELSELKLRFFSMASHEFRTPLSVILIAAQTIENYGSIEQAEKLIRNTQRIQSSVYHLRSMLTNVLSIARTEAEKVEFSPQHLNLYKFCSQIMKVLYEEQKEKMSESQIKFALDGTNREVFCDPKLLHSMLTNLLSNAVKYSPKGGVIDFSVTIQSEWIEFVVKDQGIGIPLENQSHLFEPFYRGENVGKVQGSGLGLAIVKRYSDLHGGQVACESVEGIGTTFTIHLPVSS</sequence>
<dbReference type="CDD" id="cd00082">
    <property type="entry name" value="HisKA"/>
    <property type="match status" value="1"/>
</dbReference>
<dbReference type="SUPFAM" id="SSF55874">
    <property type="entry name" value="ATPase domain of HSP90 chaperone/DNA topoisomerase II/histidine kinase"/>
    <property type="match status" value="1"/>
</dbReference>
<dbReference type="Gene3D" id="1.10.287.130">
    <property type="match status" value="1"/>
</dbReference>
<keyword evidence="11" id="KW-1185">Reference proteome</keyword>
<dbReference type="Pfam" id="PF13426">
    <property type="entry name" value="PAS_9"/>
    <property type="match status" value="2"/>
</dbReference>
<dbReference type="SMART" id="SM00387">
    <property type="entry name" value="HATPase_c"/>
    <property type="match status" value="1"/>
</dbReference>
<evidence type="ECO:0000313" key="11">
    <source>
        <dbReference type="Proteomes" id="UP000248857"/>
    </source>
</evidence>
<feature type="domain" description="PAS" evidence="8">
    <location>
        <begin position="1"/>
        <end position="37"/>
    </location>
</feature>
<evidence type="ECO:0000313" key="10">
    <source>
        <dbReference type="EMBL" id="PZD73412.1"/>
    </source>
</evidence>
<dbReference type="PROSITE" id="PS50112">
    <property type="entry name" value="PAS"/>
    <property type="match status" value="4"/>
</dbReference>
<dbReference type="OrthoDB" id="453200at2"/>
<dbReference type="Gene3D" id="3.30.565.10">
    <property type="entry name" value="Histidine kinase-like ATPase, C-terminal domain"/>
    <property type="match status" value="1"/>
</dbReference>
<evidence type="ECO:0000256" key="4">
    <source>
        <dbReference type="ARBA" id="ARBA00022679"/>
    </source>
</evidence>
<dbReference type="Gene3D" id="3.30.450.20">
    <property type="entry name" value="PAS domain"/>
    <property type="match status" value="4"/>
</dbReference>
<dbReference type="InterPro" id="IPR001610">
    <property type="entry name" value="PAC"/>
</dbReference>
<dbReference type="InterPro" id="IPR035965">
    <property type="entry name" value="PAS-like_dom_sf"/>
</dbReference>
<dbReference type="EC" id="2.7.13.3" evidence="2"/>
<dbReference type="SUPFAM" id="SSF55785">
    <property type="entry name" value="PYP-like sensor domain (PAS domain)"/>
    <property type="match status" value="4"/>
</dbReference>
<dbReference type="SMART" id="SM00091">
    <property type="entry name" value="PAS"/>
    <property type="match status" value="4"/>
</dbReference>
<dbReference type="InterPro" id="IPR052162">
    <property type="entry name" value="Sensor_kinase/Photoreceptor"/>
</dbReference>
<dbReference type="InterPro" id="IPR003661">
    <property type="entry name" value="HisK_dim/P_dom"/>
</dbReference>
<dbReference type="FunFam" id="3.30.565.10:FF:000006">
    <property type="entry name" value="Sensor histidine kinase WalK"/>
    <property type="match status" value="1"/>
</dbReference>
<dbReference type="CDD" id="cd00130">
    <property type="entry name" value="PAS"/>
    <property type="match status" value="4"/>
</dbReference>
<dbReference type="Pfam" id="PF02518">
    <property type="entry name" value="HATPase_c"/>
    <property type="match status" value="1"/>
</dbReference>
<dbReference type="NCBIfam" id="TIGR00229">
    <property type="entry name" value="sensory_box"/>
    <property type="match status" value="4"/>
</dbReference>
<dbReference type="AlphaFoldDB" id="A0A2W1JRQ8"/>
<feature type="domain" description="Histidine kinase" evidence="7">
    <location>
        <begin position="512"/>
        <end position="731"/>
    </location>
</feature>
<dbReference type="PANTHER" id="PTHR43304:SF1">
    <property type="entry name" value="PAC DOMAIN-CONTAINING PROTEIN"/>
    <property type="match status" value="1"/>
</dbReference>
<evidence type="ECO:0000256" key="2">
    <source>
        <dbReference type="ARBA" id="ARBA00012438"/>
    </source>
</evidence>
<keyword evidence="5" id="KW-0418">Kinase</keyword>
<dbReference type="Pfam" id="PF08447">
    <property type="entry name" value="PAS_3"/>
    <property type="match status" value="1"/>
</dbReference>
<feature type="domain" description="PAS" evidence="8">
    <location>
        <begin position="370"/>
        <end position="440"/>
    </location>
</feature>
<dbReference type="EMBL" id="PQWO01000005">
    <property type="protein sequence ID" value="PZD73412.1"/>
    <property type="molecule type" value="Genomic_DNA"/>
</dbReference>
<dbReference type="InterPro" id="IPR013655">
    <property type="entry name" value="PAS_fold_3"/>
</dbReference>
<evidence type="ECO:0000256" key="5">
    <source>
        <dbReference type="ARBA" id="ARBA00022777"/>
    </source>
</evidence>
<evidence type="ECO:0000256" key="6">
    <source>
        <dbReference type="ARBA" id="ARBA00023012"/>
    </source>
</evidence>
<feature type="domain" description="PAS" evidence="8">
    <location>
        <begin position="238"/>
        <end position="314"/>
    </location>
</feature>
<dbReference type="InterPro" id="IPR004358">
    <property type="entry name" value="Sig_transdc_His_kin-like_C"/>
</dbReference>
<feature type="domain" description="PAS" evidence="8">
    <location>
        <begin position="109"/>
        <end position="188"/>
    </location>
</feature>
<dbReference type="InterPro" id="IPR013767">
    <property type="entry name" value="PAS_fold"/>
</dbReference>
<dbReference type="InterPro" id="IPR036890">
    <property type="entry name" value="HATPase_C_sf"/>
</dbReference>
<gene>
    <name evidence="10" type="primary">bvgS_1</name>
    <name evidence="10" type="ORF">C1752_01876</name>
</gene>
<keyword evidence="3" id="KW-0597">Phosphoprotein</keyword>
<dbReference type="GO" id="GO:0006355">
    <property type="term" value="P:regulation of DNA-templated transcription"/>
    <property type="evidence" value="ECO:0007669"/>
    <property type="project" value="InterPro"/>
</dbReference>
<dbReference type="SMART" id="SM00388">
    <property type="entry name" value="HisKA"/>
    <property type="match status" value="1"/>
</dbReference>
<dbReference type="GO" id="GO:0000155">
    <property type="term" value="F:phosphorelay sensor kinase activity"/>
    <property type="evidence" value="ECO:0007669"/>
    <property type="project" value="InterPro"/>
</dbReference>
<dbReference type="Pfam" id="PF00512">
    <property type="entry name" value="HisKA"/>
    <property type="match status" value="1"/>
</dbReference>
<dbReference type="InterPro" id="IPR000700">
    <property type="entry name" value="PAS-assoc_C"/>
</dbReference>
<dbReference type="InterPro" id="IPR000014">
    <property type="entry name" value="PAS"/>
</dbReference>
<evidence type="ECO:0000256" key="1">
    <source>
        <dbReference type="ARBA" id="ARBA00000085"/>
    </source>
</evidence>
<name>A0A2W1JRQ8_9CYAN</name>
<keyword evidence="4 10" id="KW-0808">Transferase</keyword>
<evidence type="ECO:0000259" key="7">
    <source>
        <dbReference type="PROSITE" id="PS50109"/>
    </source>
</evidence>
<dbReference type="InterPro" id="IPR003594">
    <property type="entry name" value="HATPase_dom"/>
</dbReference>
<comment type="catalytic activity">
    <reaction evidence="1">
        <text>ATP + protein L-histidine = ADP + protein N-phospho-L-histidine.</text>
        <dbReference type="EC" id="2.7.13.3"/>
    </reaction>
</comment>
<accession>A0A2W1JRQ8</accession>
<feature type="domain" description="PAC" evidence="9">
    <location>
        <begin position="189"/>
        <end position="241"/>
    </location>
</feature>
<organism evidence="10 11">
    <name type="scientific">Acaryochloris thomasi RCC1774</name>
    <dbReference type="NCBI Taxonomy" id="1764569"/>
    <lineage>
        <taxon>Bacteria</taxon>
        <taxon>Bacillati</taxon>
        <taxon>Cyanobacteriota</taxon>
        <taxon>Cyanophyceae</taxon>
        <taxon>Acaryochloridales</taxon>
        <taxon>Acaryochloridaceae</taxon>
        <taxon>Acaryochloris</taxon>
        <taxon>Acaryochloris thomasi</taxon>
    </lineage>
</organism>
<evidence type="ECO:0000259" key="9">
    <source>
        <dbReference type="PROSITE" id="PS50113"/>
    </source>
</evidence>
<dbReference type="Proteomes" id="UP000248857">
    <property type="component" value="Unassembled WGS sequence"/>
</dbReference>
<protein>
    <recommendedName>
        <fullName evidence="2">histidine kinase</fullName>
        <ecNumber evidence="2">2.7.13.3</ecNumber>
    </recommendedName>
</protein>
<dbReference type="Pfam" id="PF00989">
    <property type="entry name" value="PAS"/>
    <property type="match status" value="1"/>
</dbReference>
<dbReference type="SUPFAM" id="SSF47384">
    <property type="entry name" value="Homodimeric domain of signal transducing histidine kinase"/>
    <property type="match status" value="1"/>
</dbReference>
<dbReference type="PRINTS" id="PR00344">
    <property type="entry name" value="BCTRLSENSOR"/>
</dbReference>
<keyword evidence="6" id="KW-0902">Two-component regulatory system</keyword>
<dbReference type="PROSITE" id="PS50109">
    <property type="entry name" value="HIS_KIN"/>
    <property type="match status" value="1"/>
</dbReference>
<comment type="caution">
    <text evidence="10">The sequence shown here is derived from an EMBL/GenBank/DDBJ whole genome shotgun (WGS) entry which is preliminary data.</text>
</comment>
<feature type="domain" description="PAC" evidence="9">
    <location>
        <begin position="315"/>
        <end position="369"/>
    </location>
</feature>
<dbReference type="PROSITE" id="PS50113">
    <property type="entry name" value="PAC"/>
    <property type="match status" value="2"/>
</dbReference>
<dbReference type="PANTHER" id="PTHR43304">
    <property type="entry name" value="PHYTOCHROME-LIKE PROTEIN CPH1"/>
    <property type="match status" value="1"/>
</dbReference>
<dbReference type="CDD" id="cd00075">
    <property type="entry name" value="HATPase"/>
    <property type="match status" value="1"/>
</dbReference>
<reference evidence="10 11" key="1">
    <citation type="journal article" date="2018" name="Sci. Rep.">
        <title>A novel species of the marine cyanobacterium Acaryochloris with a unique pigment content and lifestyle.</title>
        <authorList>
            <person name="Partensky F."/>
            <person name="Six C."/>
            <person name="Ratin M."/>
            <person name="Garczarek L."/>
            <person name="Vaulot D."/>
            <person name="Probert I."/>
            <person name="Calteau A."/>
            <person name="Gourvil P."/>
            <person name="Marie D."/>
            <person name="Grebert T."/>
            <person name="Bouchier C."/>
            <person name="Le Panse S."/>
            <person name="Gachenot M."/>
            <person name="Rodriguez F."/>
            <person name="Garrido J.L."/>
        </authorList>
    </citation>
    <scope>NUCLEOTIDE SEQUENCE [LARGE SCALE GENOMIC DNA]</scope>
    <source>
        <strain evidence="10 11">RCC1774</strain>
    </source>
</reference>
<proteinExistence type="predicted"/>
<dbReference type="SMART" id="SM00086">
    <property type="entry name" value="PAC"/>
    <property type="match status" value="2"/>
</dbReference>